<dbReference type="InterPro" id="IPR000914">
    <property type="entry name" value="SBP_5_dom"/>
</dbReference>
<dbReference type="Gene3D" id="3.90.76.10">
    <property type="entry name" value="Dipeptide-binding Protein, Domain 1"/>
    <property type="match status" value="1"/>
</dbReference>
<gene>
    <name evidence="7" type="ORF">DLJ53_14140</name>
</gene>
<protein>
    <recommendedName>
        <fullName evidence="6">Solute-binding protein family 5 domain-containing protein</fullName>
    </recommendedName>
</protein>
<dbReference type="SUPFAM" id="SSF53850">
    <property type="entry name" value="Periplasmic binding protein-like II"/>
    <property type="match status" value="1"/>
</dbReference>
<dbReference type="Gene3D" id="3.10.105.10">
    <property type="entry name" value="Dipeptide-binding Protein, Domain 3"/>
    <property type="match status" value="1"/>
</dbReference>
<dbReference type="PANTHER" id="PTHR30290">
    <property type="entry name" value="PERIPLASMIC BINDING COMPONENT OF ABC TRANSPORTER"/>
    <property type="match status" value="1"/>
</dbReference>
<dbReference type="EMBL" id="QHHQ01000002">
    <property type="protein sequence ID" value="RAI02483.1"/>
    <property type="molecule type" value="Genomic_DNA"/>
</dbReference>
<evidence type="ECO:0000256" key="2">
    <source>
        <dbReference type="ARBA" id="ARBA00005695"/>
    </source>
</evidence>
<evidence type="ECO:0000259" key="6">
    <source>
        <dbReference type="Pfam" id="PF00496"/>
    </source>
</evidence>
<accession>A0A8B2NXF0</accession>
<comment type="similarity">
    <text evidence="2">Belongs to the bacterial solute-binding protein 5 family.</text>
</comment>
<dbReference type="GO" id="GO:0015833">
    <property type="term" value="P:peptide transport"/>
    <property type="evidence" value="ECO:0007669"/>
    <property type="project" value="TreeGrafter"/>
</dbReference>
<sequence>MRPRRTGRRPEAAAAPRTQDPRDPRRTKPRDACRPSPEIPMKLNRRTFIAGTAASAALTAMPFSKLRAQDGGTLTIAHGYDPRSLWPNDFTAQEMLNAANAITESLCWGDPETGKVVPILLESFEQTEPTKVVMKVRPGITFTNGEPLDADAVVNSLTVFADINQAPAYGFFGKSIDTIAKVDDMTVEMTTKEPYPAMGLLLAQVYVTPPKYWTEVGVDGFRTQPIGTGPYKLVEWVRDNKLVMEPNADYWGGAPEGVTQLVWRPVPNDMARAAGLQAGEFDIATNLPIAAVGMLKGAGIEIIAVPSFRIYMLTLSMLPEEDTPLHDKRVRQALNYAVDKQAIVDALFAGEAKVLNGQLLRPAQVGYNPDLSDYPYDPEKAKALLAEAGYPDGFEIQFKFPSGRYAQDREVAEAVSGMLSEVGVTTNMVALEAGEFLAQLDAKKLGPLAMLGTAPADDPDAMFAQFRSDWRYSYTQSPELDALIDAGASEIDPEKRGETYAKLSQLMFDEAFVLYLYQGADFYGTSQQVKGFAPRGDQRYLLADIDLA</sequence>
<evidence type="ECO:0000256" key="1">
    <source>
        <dbReference type="ARBA" id="ARBA00004418"/>
    </source>
</evidence>
<dbReference type="AlphaFoldDB" id="A0A8B2NXF0"/>
<dbReference type="InterPro" id="IPR030678">
    <property type="entry name" value="Peptide/Ni-bd"/>
</dbReference>
<feature type="region of interest" description="Disordered" evidence="5">
    <location>
        <begin position="1"/>
        <end position="38"/>
    </location>
</feature>
<evidence type="ECO:0000256" key="3">
    <source>
        <dbReference type="ARBA" id="ARBA00022448"/>
    </source>
</evidence>
<dbReference type="Gene3D" id="3.40.190.10">
    <property type="entry name" value="Periplasmic binding protein-like II"/>
    <property type="match status" value="1"/>
</dbReference>
<dbReference type="PIRSF" id="PIRSF002741">
    <property type="entry name" value="MppA"/>
    <property type="match status" value="1"/>
</dbReference>
<dbReference type="InterPro" id="IPR039424">
    <property type="entry name" value="SBP_5"/>
</dbReference>
<dbReference type="PANTHER" id="PTHR30290:SF9">
    <property type="entry name" value="OLIGOPEPTIDE-BINDING PROTEIN APPA"/>
    <property type="match status" value="1"/>
</dbReference>
<comment type="caution">
    <text evidence="7">The sequence shown here is derived from an EMBL/GenBank/DDBJ whole genome shotgun (WGS) entry which is preliminary data.</text>
</comment>
<evidence type="ECO:0000313" key="7">
    <source>
        <dbReference type="EMBL" id="RAI02483.1"/>
    </source>
</evidence>
<feature type="domain" description="Solute-binding protein family 5" evidence="6">
    <location>
        <begin position="115"/>
        <end position="470"/>
    </location>
</feature>
<feature type="compositionally biased region" description="Basic and acidic residues" evidence="5">
    <location>
        <begin position="19"/>
        <end position="33"/>
    </location>
</feature>
<evidence type="ECO:0000313" key="8">
    <source>
        <dbReference type="Proteomes" id="UP000249590"/>
    </source>
</evidence>
<name>A0A8B2NXF0_9HYPH</name>
<dbReference type="Pfam" id="PF00496">
    <property type="entry name" value="SBP_bac_5"/>
    <property type="match status" value="1"/>
</dbReference>
<keyword evidence="4" id="KW-0732">Signal</keyword>
<reference evidence="7 8" key="1">
    <citation type="submission" date="2018-05" db="EMBL/GenBank/DDBJ databases">
        <title>Acuticoccus sediminis sp. nov., isolated from deep-sea sediment of Indian Ocean.</title>
        <authorList>
            <person name="Liu X."/>
            <person name="Lai Q."/>
            <person name="Du Y."/>
            <person name="Sun F."/>
            <person name="Zhang X."/>
            <person name="Wang S."/>
            <person name="Shao Z."/>
        </authorList>
    </citation>
    <scope>NUCLEOTIDE SEQUENCE [LARGE SCALE GENOMIC DNA]</scope>
    <source>
        <strain evidence="7 8">PTG4-2</strain>
    </source>
</reference>
<dbReference type="GO" id="GO:0030288">
    <property type="term" value="C:outer membrane-bounded periplasmic space"/>
    <property type="evidence" value="ECO:0007669"/>
    <property type="project" value="UniProtKB-ARBA"/>
</dbReference>
<comment type="subcellular location">
    <subcellularLocation>
        <location evidence="1">Periplasm</location>
    </subcellularLocation>
</comment>
<dbReference type="Proteomes" id="UP000249590">
    <property type="component" value="Unassembled WGS sequence"/>
</dbReference>
<evidence type="ECO:0000256" key="4">
    <source>
        <dbReference type="ARBA" id="ARBA00022729"/>
    </source>
</evidence>
<dbReference type="GO" id="GO:1904680">
    <property type="term" value="F:peptide transmembrane transporter activity"/>
    <property type="evidence" value="ECO:0007669"/>
    <property type="project" value="TreeGrafter"/>
</dbReference>
<keyword evidence="3" id="KW-0813">Transport</keyword>
<keyword evidence="8" id="KW-1185">Reference proteome</keyword>
<dbReference type="GO" id="GO:0043190">
    <property type="term" value="C:ATP-binding cassette (ABC) transporter complex"/>
    <property type="evidence" value="ECO:0007669"/>
    <property type="project" value="InterPro"/>
</dbReference>
<evidence type="ECO:0000256" key="5">
    <source>
        <dbReference type="SAM" id="MobiDB-lite"/>
    </source>
</evidence>
<organism evidence="7 8">
    <name type="scientific">Acuticoccus sediminis</name>
    <dbReference type="NCBI Taxonomy" id="2184697"/>
    <lineage>
        <taxon>Bacteria</taxon>
        <taxon>Pseudomonadati</taxon>
        <taxon>Pseudomonadota</taxon>
        <taxon>Alphaproteobacteria</taxon>
        <taxon>Hyphomicrobiales</taxon>
        <taxon>Amorphaceae</taxon>
        <taxon>Acuticoccus</taxon>
    </lineage>
</organism>
<proteinExistence type="inferred from homology"/>